<keyword evidence="2" id="KW-1185">Reference proteome</keyword>
<gene>
    <name evidence="1" type="ORF">HPB47_007143</name>
</gene>
<reference evidence="1 2" key="1">
    <citation type="journal article" date="2020" name="Cell">
        <title>Large-Scale Comparative Analyses of Tick Genomes Elucidate Their Genetic Diversity and Vector Capacities.</title>
        <authorList>
            <consortium name="Tick Genome and Microbiome Consortium (TIGMIC)"/>
            <person name="Jia N."/>
            <person name="Wang J."/>
            <person name="Shi W."/>
            <person name="Du L."/>
            <person name="Sun Y."/>
            <person name="Zhan W."/>
            <person name="Jiang J.F."/>
            <person name="Wang Q."/>
            <person name="Zhang B."/>
            <person name="Ji P."/>
            <person name="Bell-Sakyi L."/>
            <person name="Cui X.M."/>
            <person name="Yuan T.T."/>
            <person name="Jiang B.G."/>
            <person name="Yang W.F."/>
            <person name="Lam T.T."/>
            <person name="Chang Q.C."/>
            <person name="Ding S.J."/>
            <person name="Wang X.J."/>
            <person name="Zhu J.G."/>
            <person name="Ruan X.D."/>
            <person name="Zhao L."/>
            <person name="Wei J.T."/>
            <person name="Ye R.Z."/>
            <person name="Que T.C."/>
            <person name="Du C.H."/>
            <person name="Zhou Y.H."/>
            <person name="Cheng J.X."/>
            <person name="Dai P.F."/>
            <person name="Guo W.B."/>
            <person name="Han X.H."/>
            <person name="Huang E.J."/>
            <person name="Li L.F."/>
            <person name="Wei W."/>
            <person name="Gao Y.C."/>
            <person name="Liu J.Z."/>
            <person name="Shao H.Z."/>
            <person name="Wang X."/>
            <person name="Wang C.C."/>
            <person name="Yang T.C."/>
            <person name="Huo Q.B."/>
            <person name="Li W."/>
            <person name="Chen H.Y."/>
            <person name="Chen S.E."/>
            <person name="Zhou L.G."/>
            <person name="Ni X.B."/>
            <person name="Tian J.H."/>
            <person name="Sheng Y."/>
            <person name="Liu T."/>
            <person name="Pan Y.S."/>
            <person name="Xia L.Y."/>
            <person name="Li J."/>
            <person name="Zhao F."/>
            <person name="Cao W.C."/>
        </authorList>
    </citation>
    <scope>NUCLEOTIDE SEQUENCE [LARGE SCALE GENOMIC DNA]</scope>
    <source>
        <strain evidence="1">Iper-2018</strain>
    </source>
</reference>
<name>A0AC60P8D4_IXOPE</name>
<sequence>MNHAPPSSIDRWQQPREVSRLKVRSVAAADPGCSREPIPESRRRRRYELIGSIRQRQKRTIVVFVMFLSVFYHL</sequence>
<dbReference type="EMBL" id="JABSTQ010011045">
    <property type="protein sequence ID" value="KAG0415685.1"/>
    <property type="molecule type" value="Genomic_DNA"/>
</dbReference>
<evidence type="ECO:0000313" key="1">
    <source>
        <dbReference type="EMBL" id="KAG0415685.1"/>
    </source>
</evidence>
<organism evidence="1 2">
    <name type="scientific">Ixodes persulcatus</name>
    <name type="common">Taiga tick</name>
    <dbReference type="NCBI Taxonomy" id="34615"/>
    <lineage>
        <taxon>Eukaryota</taxon>
        <taxon>Metazoa</taxon>
        <taxon>Ecdysozoa</taxon>
        <taxon>Arthropoda</taxon>
        <taxon>Chelicerata</taxon>
        <taxon>Arachnida</taxon>
        <taxon>Acari</taxon>
        <taxon>Parasitiformes</taxon>
        <taxon>Ixodida</taxon>
        <taxon>Ixodoidea</taxon>
        <taxon>Ixodidae</taxon>
        <taxon>Ixodinae</taxon>
        <taxon>Ixodes</taxon>
    </lineage>
</organism>
<evidence type="ECO:0000313" key="2">
    <source>
        <dbReference type="Proteomes" id="UP000805193"/>
    </source>
</evidence>
<comment type="caution">
    <text evidence="1">The sequence shown here is derived from an EMBL/GenBank/DDBJ whole genome shotgun (WGS) entry which is preliminary data.</text>
</comment>
<protein>
    <submittedName>
        <fullName evidence="1">Uncharacterized protein</fullName>
    </submittedName>
</protein>
<accession>A0AC60P8D4</accession>
<proteinExistence type="predicted"/>
<dbReference type="Proteomes" id="UP000805193">
    <property type="component" value="Unassembled WGS sequence"/>
</dbReference>